<evidence type="ECO:0000313" key="3">
    <source>
        <dbReference type="Proteomes" id="UP000178493"/>
    </source>
</evidence>
<proteinExistence type="predicted"/>
<accession>A0A1G1WBX6</accession>
<evidence type="ECO:0000313" key="2">
    <source>
        <dbReference type="EMBL" id="OGY24827.1"/>
    </source>
</evidence>
<dbReference type="InterPro" id="IPR044020">
    <property type="entry name" value="DUF5676"/>
</dbReference>
<dbReference type="EMBL" id="MHCO01000001">
    <property type="protein sequence ID" value="OGY24827.1"/>
    <property type="molecule type" value="Genomic_DNA"/>
</dbReference>
<feature type="transmembrane region" description="Helical" evidence="1">
    <location>
        <begin position="61"/>
        <end position="83"/>
    </location>
</feature>
<keyword evidence="1" id="KW-1133">Transmembrane helix</keyword>
<keyword evidence="1" id="KW-0472">Membrane</keyword>
<feature type="transmembrane region" description="Helical" evidence="1">
    <location>
        <begin position="12"/>
        <end position="31"/>
    </location>
</feature>
<keyword evidence="1" id="KW-0812">Transmembrane</keyword>
<evidence type="ECO:0000256" key="1">
    <source>
        <dbReference type="SAM" id="Phobius"/>
    </source>
</evidence>
<gene>
    <name evidence="2" type="ORF">A2126_00825</name>
</gene>
<dbReference type="AlphaFoldDB" id="A0A1G1WBX6"/>
<dbReference type="Proteomes" id="UP000178493">
    <property type="component" value="Unassembled WGS sequence"/>
</dbReference>
<dbReference type="Pfam" id="PF18926">
    <property type="entry name" value="DUF5676"/>
    <property type="match status" value="1"/>
</dbReference>
<protein>
    <submittedName>
        <fullName evidence="2">Uncharacterized protein</fullName>
    </submittedName>
</protein>
<name>A0A1G1WBX6_9BACT</name>
<sequence>MKFDTKKFPLAAAVTMAIIYIICTVFVAIFPEVATKIFGWMIHMTLGDEGVRGQNISLGGFFVSLVQLVFYTYLSAWIFSTLYNKFTSNK</sequence>
<comment type="caution">
    <text evidence="2">The sequence shown here is derived from an EMBL/GenBank/DDBJ whole genome shotgun (WGS) entry which is preliminary data.</text>
</comment>
<organism evidence="2 3">
    <name type="scientific">Candidatus Woykebacteria bacterium GWB1_45_5</name>
    <dbReference type="NCBI Taxonomy" id="1802592"/>
    <lineage>
        <taxon>Bacteria</taxon>
        <taxon>Candidatus Woykeibacteriota</taxon>
    </lineage>
</organism>
<reference evidence="2 3" key="1">
    <citation type="journal article" date="2016" name="Nat. Commun.">
        <title>Thousands of microbial genomes shed light on interconnected biogeochemical processes in an aquifer system.</title>
        <authorList>
            <person name="Anantharaman K."/>
            <person name="Brown C.T."/>
            <person name="Hug L.A."/>
            <person name="Sharon I."/>
            <person name="Castelle C.J."/>
            <person name="Probst A.J."/>
            <person name="Thomas B.C."/>
            <person name="Singh A."/>
            <person name="Wilkins M.J."/>
            <person name="Karaoz U."/>
            <person name="Brodie E.L."/>
            <person name="Williams K.H."/>
            <person name="Hubbard S.S."/>
            <person name="Banfield J.F."/>
        </authorList>
    </citation>
    <scope>NUCLEOTIDE SEQUENCE [LARGE SCALE GENOMIC DNA]</scope>
</reference>